<organism evidence="1 2">
    <name type="scientific">Scortum barcoo</name>
    <name type="common">barcoo grunter</name>
    <dbReference type="NCBI Taxonomy" id="214431"/>
    <lineage>
        <taxon>Eukaryota</taxon>
        <taxon>Metazoa</taxon>
        <taxon>Chordata</taxon>
        <taxon>Craniata</taxon>
        <taxon>Vertebrata</taxon>
        <taxon>Euteleostomi</taxon>
        <taxon>Actinopterygii</taxon>
        <taxon>Neopterygii</taxon>
        <taxon>Teleostei</taxon>
        <taxon>Neoteleostei</taxon>
        <taxon>Acanthomorphata</taxon>
        <taxon>Eupercaria</taxon>
        <taxon>Centrarchiformes</taxon>
        <taxon>Terapontoidei</taxon>
        <taxon>Terapontidae</taxon>
        <taxon>Scortum</taxon>
    </lineage>
</organism>
<keyword evidence="2" id="KW-1185">Reference proteome</keyword>
<protein>
    <submittedName>
        <fullName evidence="1">Uncharacterized protein</fullName>
    </submittedName>
</protein>
<proteinExistence type="predicted"/>
<gene>
    <name evidence="1" type="ORF">L3Q82_004694</name>
</gene>
<comment type="caution">
    <text evidence="1">The sequence shown here is derived from an EMBL/GenBank/DDBJ whole genome shotgun (WGS) entry which is preliminary data.</text>
</comment>
<reference evidence="1" key="1">
    <citation type="submission" date="2022-04" db="EMBL/GenBank/DDBJ databases">
        <title>Jade perch genome.</title>
        <authorList>
            <person name="Chao B."/>
        </authorList>
    </citation>
    <scope>NUCLEOTIDE SEQUENCE</scope>
    <source>
        <strain evidence="1">CB-2022</strain>
    </source>
</reference>
<dbReference type="EMBL" id="CM041551">
    <property type="protein sequence ID" value="KAI3354897.1"/>
    <property type="molecule type" value="Genomic_DNA"/>
</dbReference>
<evidence type="ECO:0000313" key="1">
    <source>
        <dbReference type="EMBL" id="KAI3354897.1"/>
    </source>
</evidence>
<sequence>MTADSGSTHEGDATRFLNPGPPSPPPPQPISPPPRPLDS</sequence>
<evidence type="ECO:0000313" key="2">
    <source>
        <dbReference type="Proteomes" id="UP000831701"/>
    </source>
</evidence>
<accession>A0ACB8VGU8</accession>
<dbReference type="Proteomes" id="UP000831701">
    <property type="component" value="Chromosome 21"/>
</dbReference>
<name>A0ACB8VGU8_9TELE</name>